<evidence type="ECO:0000313" key="2">
    <source>
        <dbReference type="Proteomes" id="UP000476055"/>
    </source>
</evidence>
<dbReference type="AlphaFoldDB" id="A0A6L5YM44"/>
<protein>
    <submittedName>
        <fullName evidence="1">Uncharacterized protein</fullName>
    </submittedName>
</protein>
<evidence type="ECO:0000313" key="1">
    <source>
        <dbReference type="EMBL" id="MST59030.1"/>
    </source>
</evidence>
<reference evidence="1 2" key="1">
    <citation type="submission" date="2019-08" db="EMBL/GenBank/DDBJ databases">
        <title>In-depth cultivation of the pig gut microbiome towards novel bacterial diversity and tailored functional studies.</title>
        <authorList>
            <person name="Wylensek D."/>
            <person name="Hitch T.C.A."/>
            <person name="Clavel T."/>
        </authorList>
    </citation>
    <scope>NUCLEOTIDE SEQUENCE [LARGE SCALE GENOMIC DNA]</scope>
    <source>
        <strain evidence="1 2">WCA3-601-WT-6H</strain>
    </source>
</reference>
<gene>
    <name evidence="1" type="ORF">FYJ59_12440</name>
</gene>
<dbReference type="Proteomes" id="UP000476055">
    <property type="component" value="Unassembled WGS sequence"/>
</dbReference>
<organism evidence="1 2">
    <name type="scientific">Waltera intestinalis</name>
    <dbReference type="NCBI Taxonomy" id="2606635"/>
    <lineage>
        <taxon>Bacteria</taxon>
        <taxon>Bacillati</taxon>
        <taxon>Bacillota</taxon>
        <taxon>Clostridia</taxon>
        <taxon>Lachnospirales</taxon>
        <taxon>Lachnospiraceae</taxon>
        <taxon>Waltera</taxon>
    </lineage>
</organism>
<name>A0A6L5YM44_9FIRM</name>
<dbReference type="EMBL" id="VUMU01000018">
    <property type="protein sequence ID" value="MST59030.1"/>
    <property type="molecule type" value="Genomic_DNA"/>
</dbReference>
<accession>A0A6L5YM44</accession>
<comment type="caution">
    <text evidence="1">The sequence shown here is derived from an EMBL/GenBank/DDBJ whole genome shotgun (WGS) entry which is preliminary data.</text>
</comment>
<proteinExistence type="predicted"/>
<sequence length="63" mass="7812">MRNMLSGQFERMINIIGLKEENRKFVWKKYVRTITVQRITLMQLNIFFIHCMNSSMRMMKHMR</sequence>
<keyword evidence="2" id="KW-1185">Reference proteome</keyword>